<gene>
    <name evidence="1" type="ORF">P154DRAFT_446315</name>
</gene>
<dbReference type="Proteomes" id="UP000799779">
    <property type="component" value="Unassembled WGS sequence"/>
</dbReference>
<feature type="non-terminal residue" evidence="1">
    <location>
        <position position="1"/>
    </location>
</feature>
<keyword evidence="2" id="KW-1185">Reference proteome</keyword>
<accession>A0A6A5WBQ1</accession>
<evidence type="ECO:0000313" key="2">
    <source>
        <dbReference type="Proteomes" id="UP000799779"/>
    </source>
</evidence>
<dbReference type="EMBL" id="ML977646">
    <property type="protein sequence ID" value="KAF1995046.1"/>
    <property type="molecule type" value="Genomic_DNA"/>
</dbReference>
<organism evidence="1 2">
    <name type="scientific">Amniculicola lignicola CBS 123094</name>
    <dbReference type="NCBI Taxonomy" id="1392246"/>
    <lineage>
        <taxon>Eukaryota</taxon>
        <taxon>Fungi</taxon>
        <taxon>Dikarya</taxon>
        <taxon>Ascomycota</taxon>
        <taxon>Pezizomycotina</taxon>
        <taxon>Dothideomycetes</taxon>
        <taxon>Pleosporomycetidae</taxon>
        <taxon>Pleosporales</taxon>
        <taxon>Amniculicolaceae</taxon>
        <taxon>Amniculicola</taxon>
    </lineage>
</organism>
<dbReference type="AlphaFoldDB" id="A0A6A5WBQ1"/>
<name>A0A6A5WBQ1_9PLEO</name>
<sequence length="60" mass="7170">VLISNGFGLYKTLKTLEFYFINNILLYYLLLYTSYKLQPCDVGVFSLLKTAYWDEVERLY</sequence>
<reference evidence="1" key="1">
    <citation type="journal article" date="2020" name="Stud. Mycol.">
        <title>101 Dothideomycetes genomes: a test case for predicting lifestyles and emergence of pathogens.</title>
        <authorList>
            <person name="Haridas S."/>
            <person name="Albert R."/>
            <person name="Binder M."/>
            <person name="Bloem J."/>
            <person name="Labutti K."/>
            <person name="Salamov A."/>
            <person name="Andreopoulos B."/>
            <person name="Baker S."/>
            <person name="Barry K."/>
            <person name="Bills G."/>
            <person name="Bluhm B."/>
            <person name="Cannon C."/>
            <person name="Castanera R."/>
            <person name="Culley D."/>
            <person name="Daum C."/>
            <person name="Ezra D."/>
            <person name="Gonzalez J."/>
            <person name="Henrissat B."/>
            <person name="Kuo A."/>
            <person name="Liang C."/>
            <person name="Lipzen A."/>
            <person name="Lutzoni F."/>
            <person name="Magnuson J."/>
            <person name="Mondo S."/>
            <person name="Nolan M."/>
            <person name="Ohm R."/>
            <person name="Pangilinan J."/>
            <person name="Park H.-J."/>
            <person name="Ramirez L."/>
            <person name="Alfaro M."/>
            <person name="Sun H."/>
            <person name="Tritt A."/>
            <person name="Yoshinaga Y."/>
            <person name="Zwiers L.-H."/>
            <person name="Turgeon B."/>
            <person name="Goodwin S."/>
            <person name="Spatafora J."/>
            <person name="Crous P."/>
            <person name="Grigoriev I."/>
        </authorList>
    </citation>
    <scope>NUCLEOTIDE SEQUENCE</scope>
    <source>
        <strain evidence="1">CBS 123094</strain>
    </source>
</reference>
<proteinExistence type="predicted"/>
<protein>
    <submittedName>
        <fullName evidence="1">Uncharacterized protein</fullName>
    </submittedName>
</protein>
<evidence type="ECO:0000313" key="1">
    <source>
        <dbReference type="EMBL" id="KAF1995046.1"/>
    </source>
</evidence>